<dbReference type="EMBL" id="LNXT01000048">
    <property type="protein sequence ID" value="KTC68216.1"/>
    <property type="molecule type" value="Genomic_DNA"/>
</dbReference>
<evidence type="ECO:0000313" key="3">
    <source>
        <dbReference type="EMBL" id="KTC68216.1"/>
    </source>
</evidence>
<accession>A0A378I7Q9</accession>
<evidence type="ECO:0000313" key="4">
    <source>
        <dbReference type="EMBL" id="STX31073.1"/>
    </source>
</evidence>
<reference evidence="3 5" key="1">
    <citation type="submission" date="2015-11" db="EMBL/GenBank/DDBJ databases">
        <title>Genomic analysis of 38 Legionella species identifies large and diverse effector repertoires.</title>
        <authorList>
            <person name="Burstein D."/>
            <person name="Amaro F."/>
            <person name="Zusman T."/>
            <person name="Lifshitz Z."/>
            <person name="Cohen O."/>
            <person name="Gilbert J.A."/>
            <person name="Pupko T."/>
            <person name="Shuman H.A."/>
            <person name="Segal G."/>
        </authorList>
    </citation>
    <scope>NUCLEOTIDE SEQUENCE [LARGE SCALE GENOMIC DNA]</scope>
    <source>
        <strain evidence="3 5">CDC#1407-AL-14</strain>
    </source>
</reference>
<dbReference type="InterPro" id="IPR036397">
    <property type="entry name" value="RNaseH_sf"/>
</dbReference>
<feature type="transmembrane region" description="Helical" evidence="1">
    <location>
        <begin position="14"/>
        <end position="33"/>
    </location>
</feature>
<dbReference type="GO" id="GO:0015074">
    <property type="term" value="P:DNA integration"/>
    <property type="evidence" value="ECO:0007669"/>
    <property type="project" value="InterPro"/>
</dbReference>
<proteinExistence type="predicted"/>
<dbReference type="Proteomes" id="UP000054735">
    <property type="component" value="Unassembled WGS sequence"/>
</dbReference>
<keyword evidence="1" id="KW-1133">Transmembrane helix</keyword>
<sequence length="131" mass="15165">MDNNAPVMNCVKKVFLYLPVAFVVYGFDTMRILTDRGTEYCGKVEQHDYQLYLAINNIDHTKTKVQSPQTNDICERFNKTILQEFFKSLSVRNSTIILMNCKKIWMDGSIITMMSEPIRAKCAADEHQCKL</sequence>
<organism evidence="4 6">
    <name type="scientific">Legionella birminghamensis</name>
    <dbReference type="NCBI Taxonomy" id="28083"/>
    <lineage>
        <taxon>Bacteria</taxon>
        <taxon>Pseudomonadati</taxon>
        <taxon>Pseudomonadota</taxon>
        <taxon>Gammaproteobacteria</taxon>
        <taxon>Legionellales</taxon>
        <taxon>Legionellaceae</taxon>
        <taxon>Legionella</taxon>
    </lineage>
</organism>
<feature type="domain" description="Integrase catalytic" evidence="2">
    <location>
        <begin position="1"/>
        <end position="87"/>
    </location>
</feature>
<name>A0A378I7Q9_9GAMM</name>
<gene>
    <name evidence="3" type="ORF">Lbir_2818</name>
    <name evidence="4" type="ORF">NCTC12437_00843</name>
</gene>
<dbReference type="SUPFAM" id="SSF53098">
    <property type="entry name" value="Ribonuclease H-like"/>
    <property type="match status" value="1"/>
</dbReference>
<dbReference type="Gene3D" id="3.30.420.10">
    <property type="entry name" value="Ribonuclease H-like superfamily/Ribonuclease H"/>
    <property type="match status" value="1"/>
</dbReference>
<dbReference type="PROSITE" id="PS50994">
    <property type="entry name" value="INTEGRASE"/>
    <property type="match status" value="1"/>
</dbReference>
<keyword evidence="1" id="KW-0812">Transmembrane</keyword>
<evidence type="ECO:0000256" key="1">
    <source>
        <dbReference type="SAM" id="Phobius"/>
    </source>
</evidence>
<dbReference type="EMBL" id="UGNW01000001">
    <property type="protein sequence ID" value="STX31073.1"/>
    <property type="molecule type" value="Genomic_DNA"/>
</dbReference>
<protein>
    <submittedName>
        <fullName evidence="4">Transposase (ISSod13)</fullName>
    </submittedName>
</protein>
<evidence type="ECO:0000313" key="6">
    <source>
        <dbReference type="Proteomes" id="UP000255066"/>
    </source>
</evidence>
<reference evidence="4 6" key="2">
    <citation type="submission" date="2018-06" db="EMBL/GenBank/DDBJ databases">
        <authorList>
            <consortium name="Pathogen Informatics"/>
            <person name="Doyle S."/>
        </authorList>
    </citation>
    <scope>NUCLEOTIDE SEQUENCE [LARGE SCALE GENOMIC DNA]</scope>
    <source>
        <strain evidence="4 6">NCTC12437</strain>
    </source>
</reference>
<dbReference type="GO" id="GO:0003676">
    <property type="term" value="F:nucleic acid binding"/>
    <property type="evidence" value="ECO:0007669"/>
    <property type="project" value="InterPro"/>
</dbReference>
<dbReference type="InterPro" id="IPR012337">
    <property type="entry name" value="RNaseH-like_sf"/>
</dbReference>
<evidence type="ECO:0000259" key="2">
    <source>
        <dbReference type="PROSITE" id="PS50994"/>
    </source>
</evidence>
<dbReference type="InterPro" id="IPR001584">
    <property type="entry name" value="Integrase_cat-core"/>
</dbReference>
<dbReference type="AlphaFoldDB" id="A0A378I7Q9"/>
<dbReference type="Proteomes" id="UP000255066">
    <property type="component" value="Unassembled WGS sequence"/>
</dbReference>
<keyword evidence="1" id="KW-0472">Membrane</keyword>
<keyword evidence="5" id="KW-1185">Reference proteome</keyword>
<evidence type="ECO:0000313" key="5">
    <source>
        <dbReference type="Proteomes" id="UP000054735"/>
    </source>
</evidence>